<evidence type="ECO:0000313" key="3">
    <source>
        <dbReference type="EMBL" id="SDX97854.1"/>
    </source>
</evidence>
<keyword evidence="2" id="KW-1277">Toxin-antitoxin system</keyword>
<keyword evidence="4" id="KW-1185">Reference proteome</keyword>
<comment type="similarity">
    <text evidence="1">Belongs to the RelE toxin family.</text>
</comment>
<dbReference type="RefSeq" id="WP_091333796.1">
    <property type="nucleotide sequence ID" value="NZ_FNOW01000022.1"/>
</dbReference>
<reference evidence="4" key="1">
    <citation type="submission" date="2016-10" db="EMBL/GenBank/DDBJ databases">
        <authorList>
            <person name="Varghese N."/>
            <person name="Submissions S."/>
        </authorList>
    </citation>
    <scope>NUCLEOTIDE SEQUENCE [LARGE SCALE GENOMIC DNA]</scope>
    <source>
        <strain evidence="4">DSM 173</strain>
    </source>
</reference>
<dbReference type="NCBIfam" id="TIGR02385">
    <property type="entry name" value="RelE_StbE"/>
    <property type="match status" value="1"/>
</dbReference>
<dbReference type="STRING" id="61595.SAMN05421644_12244"/>
<dbReference type="EMBL" id="FNOW01000022">
    <property type="protein sequence ID" value="SDX97854.1"/>
    <property type="molecule type" value="Genomic_DNA"/>
</dbReference>
<dbReference type="Pfam" id="PF05016">
    <property type="entry name" value="ParE_toxin"/>
    <property type="match status" value="1"/>
</dbReference>
<dbReference type="Proteomes" id="UP000198672">
    <property type="component" value="Unassembled WGS sequence"/>
</dbReference>
<gene>
    <name evidence="3" type="ORF">SAMN05421644_12244</name>
</gene>
<dbReference type="Gene3D" id="3.30.2310.20">
    <property type="entry name" value="RelE-like"/>
    <property type="match status" value="1"/>
</dbReference>
<evidence type="ECO:0000256" key="2">
    <source>
        <dbReference type="ARBA" id="ARBA00022649"/>
    </source>
</evidence>
<dbReference type="SUPFAM" id="SSF143011">
    <property type="entry name" value="RelE-like"/>
    <property type="match status" value="1"/>
</dbReference>
<evidence type="ECO:0000313" key="4">
    <source>
        <dbReference type="Proteomes" id="UP000198672"/>
    </source>
</evidence>
<accession>A0A1H3G5W6</accession>
<sequence>MIYKLEFKKSALKEWEKLGHTVKEQFKKKLKERLENPHVPSAALSGAKSLYKIKLRQLGYRLVYLVEDNTITVTVIAVGKRDRNEIYDIALSRIHDKH</sequence>
<proteinExistence type="inferred from homology"/>
<evidence type="ECO:0000256" key="1">
    <source>
        <dbReference type="ARBA" id="ARBA00006226"/>
    </source>
</evidence>
<dbReference type="OrthoDB" id="9801234at2"/>
<dbReference type="InterPro" id="IPR035093">
    <property type="entry name" value="RelE/ParE_toxin_dom_sf"/>
</dbReference>
<name>A0A1H3G5W6_ALLWA</name>
<dbReference type="PANTHER" id="PTHR35601">
    <property type="entry name" value="TOXIN RELE"/>
    <property type="match status" value="1"/>
</dbReference>
<organism evidence="3 4">
    <name type="scientific">Allochromatium warmingii</name>
    <name type="common">Chromatium warmingii</name>
    <dbReference type="NCBI Taxonomy" id="61595"/>
    <lineage>
        <taxon>Bacteria</taxon>
        <taxon>Pseudomonadati</taxon>
        <taxon>Pseudomonadota</taxon>
        <taxon>Gammaproteobacteria</taxon>
        <taxon>Chromatiales</taxon>
        <taxon>Chromatiaceae</taxon>
        <taxon>Allochromatium</taxon>
    </lineage>
</organism>
<dbReference type="InterPro" id="IPR007712">
    <property type="entry name" value="RelE/ParE_toxin"/>
</dbReference>
<protein>
    <submittedName>
        <fullName evidence="3">mRNA interferase RelE/StbE</fullName>
    </submittedName>
</protein>
<dbReference type="PANTHER" id="PTHR35601:SF1">
    <property type="entry name" value="TOXIN RELE"/>
    <property type="match status" value="1"/>
</dbReference>
<dbReference type="AlphaFoldDB" id="A0A1H3G5W6"/>